<protein>
    <submittedName>
        <fullName evidence="6">GTP-binding protein</fullName>
        <ecNumber evidence="6">3.6.5.-</ecNumber>
    </submittedName>
</protein>
<proteinExistence type="inferred from homology"/>
<keyword evidence="5" id="KW-1185">Reference proteome</keyword>
<dbReference type="GO" id="GO:0016787">
    <property type="term" value="F:hydrolase activity"/>
    <property type="evidence" value="ECO:0007669"/>
    <property type="project" value="UniProtKB-KW"/>
</dbReference>
<reference evidence="6" key="1">
    <citation type="journal article" date="2001" name="Physiol. Rev.">
        <title>Small GTP-binding proteins.</title>
        <authorList>
            <person name="Takai Y."/>
            <person name="Sasaki T."/>
            <person name="Matozaki T."/>
        </authorList>
    </citation>
    <scope>NUCLEOTIDE SEQUENCE</scope>
</reference>
<dbReference type="Pfam" id="PF03029">
    <property type="entry name" value="ATP_bind_1"/>
    <property type="match status" value="1"/>
</dbReference>
<dbReference type="PANTHER" id="PTHR42708">
    <property type="entry name" value="ATP/GTP-BINDING PROTEIN-RELATED"/>
    <property type="match status" value="1"/>
</dbReference>
<dbReference type="Gene3D" id="3.40.50.300">
    <property type="entry name" value="P-loop containing nucleotide triphosphate hydrolases"/>
    <property type="match status" value="1"/>
</dbReference>
<dbReference type="AlphaFoldDB" id="A0A8B6X1F1"/>
<dbReference type="InterPro" id="IPR027417">
    <property type="entry name" value="P-loop_NTPase"/>
</dbReference>
<keyword evidence="2" id="KW-0547">Nucleotide-binding</keyword>
<organism evidence="5 6">
    <name type="scientific">Derxia gummosa DSM 723</name>
    <dbReference type="NCBI Taxonomy" id="1121388"/>
    <lineage>
        <taxon>Bacteria</taxon>
        <taxon>Pseudomonadati</taxon>
        <taxon>Pseudomonadota</taxon>
        <taxon>Betaproteobacteria</taxon>
        <taxon>Burkholderiales</taxon>
        <taxon>Alcaligenaceae</taxon>
        <taxon>Derxia</taxon>
    </lineage>
</organism>
<accession>A0A8B6X1F1</accession>
<comment type="similarity">
    <text evidence="1">Belongs to the GPN-loop GTPase family.</text>
</comment>
<dbReference type="SUPFAM" id="SSF52540">
    <property type="entry name" value="P-loop containing nucleoside triphosphate hydrolases"/>
    <property type="match status" value="1"/>
</dbReference>
<dbReference type="EC" id="3.6.5.-" evidence="6"/>
<dbReference type="CDD" id="cd00882">
    <property type="entry name" value="Ras_like_GTPase"/>
    <property type="match status" value="1"/>
</dbReference>
<dbReference type="GO" id="GO:0005525">
    <property type="term" value="F:GTP binding"/>
    <property type="evidence" value="ECO:0007669"/>
    <property type="project" value="UniProtKB-KW"/>
</dbReference>
<evidence type="ECO:0000313" key="6">
    <source>
        <dbReference type="RefSeq" id="WP_028310201.1"/>
    </source>
</evidence>
<name>A0A8B6X1F1_9BURK</name>
<dbReference type="RefSeq" id="WP_028310201.1">
    <property type="nucleotide sequence ID" value="NZ_AXWS01000007.1"/>
</dbReference>
<evidence type="ECO:0000313" key="5">
    <source>
        <dbReference type="Proteomes" id="UP000675920"/>
    </source>
</evidence>
<dbReference type="Proteomes" id="UP000675920">
    <property type="component" value="Unplaced"/>
</dbReference>
<dbReference type="InterPro" id="IPR052705">
    <property type="entry name" value="Gliding_Motility_GTPase"/>
</dbReference>
<evidence type="ECO:0000256" key="2">
    <source>
        <dbReference type="ARBA" id="ARBA00022741"/>
    </source>
</evidence>
<evidence type="ECO:0000256" key="4">
    <source>
        <dbReference type="ARBA" id="ARBA00023134"/>
    </source>
</evidence>
<reference evidence="6" key="2">
    <citation type="submission" date="2025-08" db="UniProtKB">
        <authorList>
            <consortium name="RefSeq"/>
        </authorList>
    </citation>
    <scope>IDENTIFICATION</scope>
</reference>
<evidence type="ECO:0000256" key="3">
    <source>
        <dbReference type="ARBA" id="ARBA00022801"/>
    </source>
</evidence>
<keyword evidence="3" id="KW-0378">Hydrolase</keyword>
<keyword evidence="4" id="KW-0342">GTP-binding</keyword>
<dbReference type="OrthoDB" id="4319884at2"/>
<dbReference type="InterPro" id="IPR004130">
    <property type="entry name" value="Gpn"/>
</dbReference>
<dbReference type="PANTHER" id="PTHR42708:SF1">
    <property type="entry name" value="GLIDING MOTILITY PROTEIN MGLA"/>
    <property type="match status" value="1"/>
</dbReference>
<sequence>MQPKLLFAGPVGAGKTTAIGAVSDIPVVSTEERATDVIAAIKERTTVAMDYGVLHLDGRTDIHLYGAPGQPRFRFMWEILGHGSLGLVILLDDTRPDPAGDLDYYVQAFRGLIDATGQVLVVGVTRLVPGAALDRYHQRLAALGLSAPVFEVDARRRDDVKCLLLALLSLLDDRVRRGATARAQ</sequence>
<evidence type="ECO:0000256" key="1">
    <source>
        <dbReference type="ARBA" id="ARBA00005290"/>
    </source>
</evidence>